<dbReference type="EC" id="1.14.17.1" evidence="7"/>
<evidence type="ECO:0000256" key="3">
    <source>
        <dbReference type="ARBA" id="ARBA00004553"/>
    </source>
</evidence>
<dbReference type="EMBL" id="BEZZ01003127">
    <property type="protein sequence ID" value="GCC18955.1"/>
    <property type="molecule type" value="Genomic_DNA"/>
</dbReference>
<dbReference type="STRING" id="137246.A0A401RLD0"/>
<evidence type="ECO:0000256" key="19">
    <source>
        <dbReference type="ARBA" id="ARBA00047952"/>
    </source>
</evidence>
<evidence type="ECO:0000256" key="11">
    <source>
        <dbReference type="ARBA" id="ARBA00022723"/>
    </source>
</evidence>
<evidence type="ECO:0000256" key="20">
    <source>
        <dbReference type="SAM" id="Phobius"/>
    </source>
</evidence>
<dbReference type="SUPFAM" id="SSF49742">
    <property type="entry name" value="PHM/PNGase F"/>
    <property type="match status" value="2"/>
</dbReference>
<dbReference type="PRINTS" id="PR00767">
    <property type="entry name" value="DBMONOXGNASE"/>
</dbReference>
<dbReference type="OrthoDB" id="129121at2759"/>
<evidence type="ECO:0000256" key="15">
    <source>
        <dbReference type="ARBA" id="ARBA00023008"/>
    </source>
</evidence>
<evidence type="ECO:0000256" key="8">
    <source>
        <dbReference type="ARBA" id="ARBA00020179"/>
    </source>
</evidence>
<evidence type="ECO:0000256" key="5">
    <source>
        <dbReference type="ARBA" id="ARBA00010676"/>
    </source>
</evidence>
<comment type="pathway">
    <text evidence="4">Catecholamine biosynthesis; (R)-noradrenaline biosynthesis; (R)-noradrenaline from dopamine: step 1/1.</text>
</comment>
<comment type="function">
    <text evidence="18">Catalyzes the hydroxylation of dopamine to noradrenaline (also known as norepinephrine), and is thus vital for regulation of these neurotransmitters.</text>
</comment>
<dbReference type="InterPro" id="IPR020611">
    <property type="entry name" value="Cu2_ascorb_mOase_CS-1"/>
</dbReference>
<dbReference type="SMART" id="SM00664">
    <property type="entry name" value="DoH"/>
    <property type="match status" value="1"/>
</dbReference>
<dbReference type="InterPro" id="IPR005018">
    <property type="entry name" value="DOMON_domain"/>
</dbReference>
<evidence type="ECO:0000256" key="9">
    <source>
        <dbReference type="ARBA" id="ARBA00022584"/>
    </source>
</evidence>
<dbReference type="Pfam" id="PF03712">
    <property type="entry name" value="Cu2_monoox_C"/>
    <property type="match status" value="1"/>
</dbReference>
<evidence type="ECO:0000256" key="14">
    <source>
        <dbReference type="ARBA" id="ARBA00023002"/>
    </source>
</evidence>
<evidence type="ECO:0000256" key="10">
    <source>
        <dbReference type="ARBA" id="ARBA00022692"/>
    </source>
</evidence>
<keyword evidence="17 20" id="KW-0472">Membrane</keyword>
<feature type="domain" description="DOMON" evidence="21">
    <location>
        <begin position="54"/>
        <end position="170"/>
    </location>
</feature>
<evidence type="ECO:0000259" key="21">
    <source>
        <dbReference type="PROSITE" id="PS50836"/>
    </source>
</evidence>
<evidence type="ECO:0000256" key="1">
    <source>
        <dbReference type="ARBA" id="ARBA00001973"/>
    </source>
</evidence>
<dbReference type="InterPro" id="IPR008977">
    <property type="entry name" value="PHM/PNGase_F_dom_sf"/>
</dbReference>
<dbReference type="GO" id="GO:0006589">
    <property type="term" value="P:octopamine biosynthetic process"/>
    <property type="evidence" value="ECO:0007669"/>
    <property type="project" value="TreeGrafter"/>
</dbReference>
<comment type="subcellular location">
    <subcellularLocation>
        <location evidence="3">Cytoplasmic vesicle</location>
        <location evidence="3">Secretory vesicle</location>
        <location evidence="3">Chromaffin granule lumen</location>
    </subcellularLocation>
    <subcellularLocation>
        <location evidence="2">Cytoplasmic vesicle</location>
        <location evidence="2">Secretory vesicle</location>
        <location evidence="2">Chromaffin granule membrane</location>
        <topology evidence="2">Single-pass type II membrane protein</topology>
    </subcellularLocation>
</comment>
<evidence type="ECO:0000256" key="4">
    <source>
        <dbReference type="ARBA" id="ARBA00005223"/>
    </source>
</evidence>
<comment type="caution">
    <text evidence="22">The sequence shown here is derived from an EMBL/GenBank/DDBJ whole genome shotgun (WGS) entry which is preliminary data.</text>
</comment>
<dbReference type="Gene3D" id="2.60.120.310">
    <property type="entry name" value="Copper type II, ascorbate-dependent monooxygenase, N-terminal domain"/>
    <property type="match status" value="1"/>
</dbReference>
<dbReference type="GO" id="GO:0042584">
    <property type="term" value="C:chromaffin granule membrane"/>
    <property type="evidence" value="ECO:0007669"/>
    <property type="project" value="UniProtKB-SubCell"/>
</dbReference>
<dbReference type="AlphaFoldDB" id="A0A401RLD0"/>
<dbReference type="GO" id="GO:0005615">
    <property type="term" value="C:extracellular space"/>
    <property type="evidence" value="ECO:0007669"/>
    <property type="project" value="TreeGrafter"/>
</dbReference>
<dbReference type="InterPro" id="IPR024548">
    <property type="entry name" value="Cu2_monoox_C"/>
</dbReference>
<comment type="cofactor">
    <cofactor evidence="1">
        <name>Cu(2+)</name>
        <dbReference type="ChEBI" id="CHEBI:29036"/>
    </cofactor>
</comment>
<keyword evidence="15" id="KW-0186">Copper</keyword>
<dbReference type="UniPathway" id="UPA00748">
    <property type="reaction ID" value="UER00735"/>
</dbReference>
<evidence type="ECO:0000313" key="22">
    <source>
        <dbReference type="EMBL" id="GCC18955.1"/>
    </source>
</evidence>
<name>A0A401RLD0_CHIPU</name>
<reference evidence="22 23" key="1">
    <citation type="journal article" date="2018" name="Nat. Ecol. Evol.">
        <title>Shark genomes provide insights into elasmobranch evolution and the origin of vertebrates.</title>
        <authorList>
            <person name="Hara Y"/>
            <person name="Yamaguchi K"/>
            <person name="Onimaru K"/>
            <person name="Kadota M"/>
            <person name="Koyanagi M"/>
            <person name="Keeley SD"/>
            <person name="Tatsumi K"/>
            <person name="Tanaka K"/>
            <person name="Motone F"/>
            <person name="Kageyama Y"/>
            <person name="Nozu R"/>
            <person name="Adachi N"/>
            <person name="Nishimura O"/>
            <person name="Nakagawa R"/>
            <person name="Tanegashima C"/>
            <person name="Kiyatake I"/>
            <person name="Matsumoto R"/>
            <person name="Murakumo K"/>
            <person name="Nishida K"/>
            <person name="Terakita A"/>
            <person name="Kuratani S"/>
            <person name="Sato K"/>
            <person name="Hyodo S Kuraku.S."/>
        </authorList>
    </citation>
    <scope>NUCLEOTIDE SEQUENCE [LARGE SCALE GENOMIC DNA]</scope>
</reference>
<dbReference type="InterPro" id="IPR036939">
    <property type="entry name" value="Cu2_ascorb_mOase_N_sf"/>
</dbReference>
<dbReference type="GO" id="GO:0005507">
    <property type="term" value="F:copper ion binding"/>
    <property type="evidence" value="ECO:0007669"/>
    <property type="project" value="InterPro"/>
</dbReference>
<keyword evidence="9" id="KW-0127">Catecholamine biosynthesis</keyword>
<dbReference type="GO" id="GO:0042420">
    <property type="term" value="P:dopamine catabolic process"/>
    <property type="evidence" value="ECO:0007669"/>
    <property type="project" value="TreeGrafter"/>
</dbReference>
<dbReference type="Proteomes" id="UP000287033">
    <property type="component" value="Unassembled WGS sequence"/>
</dbReference>
<feature type="transmembrane region" description="Helical" evidence="20">
    <location>
        <begin position="12"/>
        <end position="34"/>
    </location>
</feature>
<keyword evidence="11" id="KW-0479">Metal-binding</keyword>
<accession>A0A401RLD0</accession>
<evidence type="ECO:0000256" key="7">
    <source>
        <dbReference type="ARBA" id="ARBA00012686"/>
    </source>
</evidence>
<dbReference type="PANTHER" id="PTHR10157">
    <property type="entry name" value="DOPAMINE BETA HYDROXYLASE RELATED"/>
    <property type="match status" value="1"/>
</dbReference>
<dbReference type="Pfam" id="PF01082">
    <property type="entry name" value="Cu2_monooxygen"/>
    <property type="match status" value="1"/>
</dbReference>
<dbReference type="InterPro" id="IPR045266">
    <property type="entry name" value="DOH_DOMON"/>
</dbReference>
<comment type="subunit">
    <text evidence="6">Homotetramer; composed of two disulfide-linked dimers.</text>
</comment>
<keyword evidence="16" id="KW-0503">Monooxygenase</keyword>
<keyword evidence="14" id="KW-0560">Oxidoreductase</keyword>
<evidence type="ECO:0000256" key="17">
    <source>
        <dbReference type="ARBA" id="ARBA00023136"/>
    </source>
</evidence>
<evidence type="ECO:0000313" key="23">
    <source>
        <dbReference type="Proteomes" id="UP000287033"/>
    </source>
</evidence>
<dbReference type="PROSITE" id="PS00084">
    <property type="entry name" value="CU2_MONOOXYGENASE_1"/>
    <property type="match status" value="1"/>
</dbReference>
<dbReference type="InterPro" id="IPR000945">
    <property type="entry name" value="DBH-like"/>
</dbReference>
<dbReference type="InterPro" id="IPR028460">
    <property type="entry name" value="Tbh/DBH"/>
</dbReference>
<dbReference type="CDD" id="cd09631">
    <property type="entry name" value="DOMON_DOH"/>
    <property type="match status" value="1"/>
</dbReference>
<dbReference type="InterPro" id="IPR000323">
    <property type="entry name" value="Cu2_ascorb_mOase_N"/>
</dbReference>
<dbReference type="PROSITE" id="PS50836">
    <property type="entry name" value="DOMON"/>
    <property type="match status" value="1"/>
</dbReference>
<evidence type="ECO:0000256" key="2">
    <source>
        <dbReference type="ARBA" id="ARBA00004351"/>
    </source>
</evidence>
<dbReference type="GO" id="GO:0042421">
    <property type="term" value="P:norepinephrine biosynthetic process"/>
    <property type="evidence" value="ECO:0007669"/>
    <property type="project" value="UniProtKB-UniPathway"/>
</dbReference>
<dbReference type="FunFam" id="2.60.120.310:FF:000003">
    <property type="entry name" value="Dopamine beta-hydroxylase"/>
    <property type="match status" value="1"/>
</dbReference>
<dbReference type="GO" id="GO:0004500">
    <property type="term" value="F:dopamine beta-monooxygenase activity"/>
    <property type="evidence" value="ECO:0007669"/>
    <property type="project" value="UniProtKB-EC"/>
</dbReference>
<keyword evidence="13 20" id="KW-1133">Transmembrane helix</keyword>
<keyword evidence="10 20" id="KW-0812">Transmembrane</keyword>
<keyword evidence="23" id="KW-1185">Reference proteome</keyword>
<dbReference type="PANTHER" id="PTHR10157:SF29">
    <property type="entry name" value="DOPAMINE BETA-HYDROXYLASE"/>
    <property type="match status" value="1"/>
</dbReference>
<evidence type="ECO:0000256" key="12">
    <source>
        <dbReference type="ARBA" id="ARBA00022896"/>
    </source>
</evidence>
<evidence type="ECO:0000256" key="6">
    <source>
        <dbReference type="ARBA" id="ARBA00011406"/>
    </source>
</evidence>
<evidence type="ECO:0000256" key="16">
    <source>
        <dbReference type="ARBA" id="ARBA00023033"/>
    </source>
</evidence>
<protein>
    <recommendedName>
        <fullName evidence="8">Dopamine beta-hydroxylase</fullName>
        <ecNumber evidence="7">1.14.17.1</ecNumber>
    </recommendedName>
</protein>
<dbReference type="GO" id="GO:0031418">
    <property type="term" value="F:L-ascorbic acid binding"/>
    <property type="evidence" value="ECO:0007669"/>
    <property type="project" value="UniProtKB-KW"/>
</dbReference>
<dbReference type="OMA" id="FPHFSGP"/>
<organism evidence="22 23">
    <name type="scientific">Chiloscyllium punctatum</name>
    <name type="common">Brownbanded bambooshark</name>
    <name type="synonym">Hemiscyllium punctatum</name>
    <dbReference type="NCBI Taxonomy" id="137246"/>
    <lineage>
        <taxon>Eukaryota</taxon>
        <taxon>Metazoa</taxon>
        <taxon>Chordata</taxon>
        <taxon>Craniata</taxon>
        <taxon>Vertebrata</taxon>
        <taxon>Chondrichthyes</taxon>
        <taxon>Elasmobranchii</taxon>
        <taxon>Galeomorphii</taxon>
        <taxon>Galeoidea</taxon>
        <taxon>Orectolobiformes</taxon>
        <taxon>Hemiscylliidae</taxon>
        <taxon>Chiloscyllium</taxon>
    </lineage>
</organism>
<evidence type="ECO:0000256" key="13">
    <source>
        <dbReference type="ARBA" id="ARBA00022989"/>
    </source>
</evidence>
<gene>
    <name evidence="22" type="ORF">chiPu_0020934</name>
</gene>
<proteinExistence type="inferred from homology"/>
<evidence type="ECO:0000256" key="18">
    <source>
        <dbReference type="ARBA" id="ARBA00037327"/>
    </source>
</evidence>
<keyword evidence="12" id="KW-0847">Vitamin C</keyword>
<comment type="similarity">
    <text evidence="5">Belongs to the copper type II ascorbate-dependent monooxygenase family.</text>
</comment>
<dbReference type="Pfam" id="PF03351">
    <property type="entry name" value="DOMON"/>
    <property type="match status" value="1"/>
</dbReference>
<dbReference type="GO" id="GO:0034466">
    <property type="term" value="C:chromaffin granule lumen"/>
    <property type="evidence" value="ECO:0007669"/>
    <property type="project" value="UniProtKB-SubCell"/>
</dbReference>
<comment type="catalytic activity">
    <reaction evidence="19">
        <text>dopamine + 2 L-ascorbate + O2 = (R)-noradrenaline + 2 monodehydro-L-ascorbate radical + H2O</text>
        <dbReference type="Rhea" id="RHEA:19117"/>
        <dbReference type="ChEBI" id="CHEBI:15377"/>
        <dbReference type="ChEBI" id="CHEBI:15379"/>
        <dbReference type="ChEBI" id="CHEBI:38290"/>
        <dbReference type="ChEBI" id="CHEBI:59513"/>
        <dbReference type="ChEBI" id="CHEBI:59905"/>
        <dbReference type="ChEBI" id="CHEBI:72587"/>
        <dbReference type="EC" id="1.14.17.1"/>
    </reaction>
    <physiologicalReaction direction="left-to-right" evidence="19">
        <dbReference type="Rhea" id="RHEA:19118"/>
    </physiologicalReaction>
</comment>
<sequence>MRDSQCRQSLRLRETICIYLTTLLIILGVLVSSFNTTIPRHSSFPYRVPLDPQGVAELDWNVSYSQEVVYFRLLLRQLKFGIIFGMSDRGDIGNADLAILWSDGRNSYFGDAWTDDEARVHLDTQQDYQLIDAHQSAQGLYLTFKRPFNTCDQRDYIIERGTVHLLYRFLNHPIASLQSIDLKELAGGLQRVQLLKPMIQTPTLPSDIKILEVLAPNVTIPDQETTYWCYITKLPRDFPAHHIVMYEPVIVKGNEAIVHHMEVFQCAPELDRIPFYSGPCDSRMKPPRLNFCRHVLAAWAMGAQPFYYPKDVGLMIGGANFSKYLRLEVHYHNPLRLSVKAQEITQPQEIRLLQKEITVKPGDVLITSCTYNTEGRSHVTVGGFGINEEMCVNYVHYYPQTQLELCKSAVDISYLQKYFTFINRIDDDRICSCPQVPVTQQFDAVPWSSFSSQVLKAMYDFAPISVHCNKSSAVSFPGNWDKQPLPRVTAALSKSQDHCQRSSHMTPGEATMVQLTANKPGE</sequence>